<feature type="compositionally biased region" description="Acidic residues" evidence="1">
    <location>
        <begin position="204"/>
        <end position="225"/>
    </location>
</feature>
<feature type="region of interest" description="Disordered" evidence="1">
    <location>
        <begin position="200"/>
        <end position="225"/>
    </location>
</feature>
<reference evidence="4" key="2">
    <citation type="submission" date="2015-01" db="EMBL/GenBank/DDBJ databases">
        <title>Evolutionary Origins and Diversification of the Mycorrhizal Mutualists.</title>
        <authorList>
            <consortium name="DOE Joint Genome Institute"/>
            <consortium name="Mycorrhizal Genomics Consortium"/>
            <person name="Kohler A."/>
            <person name="Kuo A."/>
            <person name="Nagy L.G."/>
            <person name="Floudas D."/>
            <person name="Copeland A."/>
            <person name="Barry K.W."/>
            <person name="Cichocki N."/>
            <person name="Veneault-Fourrey C."/>
            <person name="LaButti K."/>
            <person name="Lindquist E.A."/>
            <person name="Lipzen A."/>
            <person name="Lundell T."/>
            <person name="Morin E."/>
            <person name="Murat C."/>
            <person name="Riley R."/>
            <person name="Ohm R."/>
            <person name="Sun H."/>
            <person name="Tunlid A."/>
            <person name="Henrissat B."/>
            <person name="Grigoriev I.V."/>
            <person name="Hibbett D.S."/>
            <person name="Martin F."/>
        </authorList>
    </citation>
    <scope>NUCLEOTIDE SEQUENCE [LARGE SCALE GENOMIC DNA]</scope>
    <source>
        <strain evidence="4">Zn</strain>
    </source>
</reference>
<evidence type="ECO:0000313" key="4">
    <source>
        <dbReference type="Proteomes" id="UP000054321"/>
    </source>
</evidence>
<dbReference type="PANTHER" id="PTHR15492:SF1">
    <property type="entry name" value="CYCLIN-D1-BINDING PROTEIN 1"/>
    <property type="match status" value="1"/>
</dbReference>
<feature type="domain" description="Cyclin-D1-binding protein 1-like N-terminal" evidence="2">
    <location>
        <begin position="59"/>
        <end position="204"/>
    </location>
</feature>
<dbReference type="Proteomes" id="UP000054321">
    <property type="component" value="Unassembled WGS sequence"/>
</dbReference>
<dbReference type="HOGENOM" id="CLU_040328_0_0_1"/>
<keyword evidence="4" id="KW-1185">Reference proteome</keyword>
<organism evidence="3 4">
    <name type="scientific">Oidiodendron maius (strain Zn)</name>
    <dbReference type="NCBI Taxonomy" id="913774"/>
    <lineage>
        <taxon>Eukaryota</taxon>
        <taxon>Fungi</taxon>
        <taxon>Dikarya</taxon>
        <taxon>Ascomycota</taxon>
        <taxon>Pezizomycotina</taxon>
        <taxon>Leotiomycetes</taxon>
        <taxon>Leotiomycetes incertae sedis</taxon>
        <taxon>Myxotrichaceae</taxon>
        <taxon>Oidiodendron</taxon>
    </lineage>
</organism>
<dbReference type="InterPro" id="IPR049317">
    <property type="entry name" value="GCIP-like_N"/>
</dbReference>
<dbReference type="InParanoid" id="A0A0C3HIR9"/>
<proteinExistence type="predicted"/>
<evidence type="ECO:0000259" key="2">
    <source>
        <dbReference type="Pfam" id="PF13324"/>
    </source>
</evidence>
<name>A0A0C3HIR9_OIDMZ</name>
<dbReference type="STRING" id="913774.A0A0C3HIR9"/>
<accession>A0A0C3HIR9</accession>
<dbReference type="Pfam" id="PF13324">
    <property type="entry name" value="GCIP_N"/>
    <property type="match status" value="1"/>
</dbReference>
<evidence type="ECO:0000256" key="1">
    <source>
        <dbReference type="SAM" id="MobiDB-lite"/>
    </source>
</evidence>
<dbReference type="EMBL" id="KN832875">
    <property type="protein sequence ID" value="KIN02237.1"/>
    <property type="molecule type" value="Genomic_DNA"/>
</dbReference>
<dbReference type="GO" id="GO:0005634">
    <property type="term" value="C:nucleus"/>
    <property type="evidence" value="ECO:0007669"/>
    <property type="project" value="TreeGrafter"/>
</dbReference>
<evidence type="ECO:0000313" key="3">
    <source>
        <dbReference type="EMBL" id="KIN02237.1"/>
    </source>
</evidence>
<dbReference type="PANTHER" id="PTHR15492">
    <property type="entry name" value="CYCLIN D1-BINDING PROTEIN 1"/>
    <property type="match status" value="1"/>
</dbReference>
<dbReference type="Gene3D" id="1.20.1410.10">
    <property type="entry name" value="I/LWEQ domain"/>
    <property type="match status" value="1"/>
</dbReference>
<dbReference type="AlphaFoldDB" id="A0A0C3HIR9"/>
<gene>
    <name evidence="3" type="ORF">OIDMADRAFT_53748</name>
</gene>
<protein>
    <recommendedName>
        <fullName evidence="2">Cyclin-D1-binding protein 1-like N-terminal domain-containing protein</fullName>
    </recommendedName>
</protein>
<sequence length="362" mass="39409">MSSSTSKAEQDLVALKLTVASLSALLTQLQSTPAPTSNERPASLSSNNPISPLSLAHDCASLVKAHTTKLSLLLITPPFTPSALTPILHALSTGPLPGLASSITLCSPASYTSLLSSELRHSVTRLFSTLAALVSAIPLDGTVLEKEKRDGGRGSLVGTGAVWDACDVVMGLRDLGIAGICVRRVEGWRELVKDALEELREWGEGEDDGEEDDGSEDEEEEGEDDAQDILDSIFSSERHIPASDPRRIRPRLETTLKRLRLLILLYTALVKRRFNTLPLALGGSSIATIDAVLDKLKKIPDVVDELASAFYDLNPREIDVRMRECFEAGKKAAKEVEKDWKGGDDEFTAWAEKFKNSMEENW</sequence>
<dbReference type="Gene3D" id="1.20.1420.10">
    <property type="entry name" value="Talin, central domain"/>
    <property type="match status" value="1"/>
</dbReference>
<reference evidence="3 4" key="1">
    <citation type="submission" date="2014-04" db="EMBL/GenBank/DDBJ databases">
        <authorList>
            <consortium name="DOE Joint Genome Institute"/>
            <person name="Kuo A."/>
            <person name="Martino E."/>
            <person name="Perotto S."/>
            <person name="Kohler A."/>
            <person name="Nagy L.G."/>
            <person name="Floudas D."/>
            <person name="Copeland A."/>
            <person name="Barry K.W."/>
            <person name="Cichocki N."/>
            <person name="Veneault-Fourrey C."/>
            <person name="LaButti K."/>
            <person name="Lindquist E.A."/>
            <person name="Lipzen A."/>
            <person name="Lundell T."/>
            <person name="Morin E."/>
            <person name="Murat C."/>
            <person name="Sun H."/>
            <person name="Tunlid A."/>
            <person name="Henrissat B."/>
            <person name="Grigoriev I.V."/>
            <person name="Hibbett D.S."/>
            <person name="Martin F."/>
            <person name="Nordberg H.P."/>
            <person name="Cantor M.N."/>
            <person name="Hua S.X."/>
        </authorList>
    </citation>
    <scope>NUCLEOTIDE SEQUENCE [LARGE SCALE GENOMIC DNA]</scope>
    <source>
        <strain evidence="3 4">Zn</strain>
    </source>
</reference>
<dbReference type="OrthoDB" id="4088536at2759"/>
<dbReference type="InterPro" id="IPR026907">
    <property type="entry name" value="GCIP-like"/>
</dbReference>